<name>A0A9D3NXW2_9TELE</name>
<dbReference type="AlphaFoldDB" id="A0A9D3NXW2"/>
<feature type="region of interest" description="Disordered" evidence="1">
    <location>
        <begin position="1"/>
        <end position="72"/>
    </location>
</feature>
<dbReference type="EMBL" id="JAHKSW010000007">
    <property type="protein sequence ID" value="KAG7330549.1"/>
    <property type="molecule type" value="Genomic_DNA"/>
</dbReference>
<evidence type="ECO:0000313" key="2">
    <source>
        <dbReference type="EMBL" id="KAG7330549.1"/>
    </source>
</evidence>
<proteinExistence type="predicted"/>
<protein>
    <submittedName>
        <fullName evidence="2">Uncharacterized protein</fullName>
    </submittedName>
</protein>
<feature type="compositionally biased region" description="Polar residues" evidence="1">
    <location>
        <begin position="1"/>
        <end position="37"/>
    </location>
</feature>
<accession>A0A9D3NXW2</accession>
<comment type="caution">
    <text evidence="2">The sequence shown here is derived from an EMBL/GenBank/DDBJ whole genome shotgun (WGS) entry which is preliminary data.</text>
</comment>
<reference evidence="2 3" key="1">
    <citation type="submission" date="2021-06" db="EMBL/GenBank/DDBJ databases">
        <title>Chromosome-level genome assembly of the red-tail catfish (Hemibagrus wyckioides).</title>
        <authorList>
            <person name="Shao F."/>
        </authorList>
    </citation>
    <scope>NUCLEOTIDE SEQUENCE [LARGE SCALE GENOMIC DNA]</scope>
    <source>
        <strain evidence="2">EC202008001</strain>
        <tissue evidence="2">Blood</tissue>
    </source>
</reference>
<evidence type="ECO:0000313" key="3">
    <source>
        <dbReference type="Proteomes" id="UP000824219"/>
    </source>
</evidence>
<gene>
    <name evidence="2" type="ORF">KOW79_006771</name>
</gene>
<keyword evidence="3" id="KW-1185">Reference proteome</keyword>
<evidence type="ECO:0000256" key="1">
    <source>
        <dbReference type="SAM" id="MobiDB-lite"/>
    </source>
</evidence>
<feature type="compositionally biased region" description="Acidic residues" evidence="1">
    <location>
        <begin position="46"/>
        <end position="72"/>
    </location>
</feature>
<dbReference type="Proteomes" id="UP000824219">
    <property type="component" value="Linkage Group LG07"/>
</dbReference>
<sequence length="72" mass="8313">MGSVSHPQSSLKSRKTSTPSSEQQLQNSEQVESNRWRSSCDGPLLLDDDDVKEEDEEEDEKKEEEEDKEEKE</sequence>
<organism evidence="2 3">
    <name type="scientific">Hemibagrus wyckioides</name>
    <dbReference type="NCBI Taxonomy" id="337641"/>
    <lineage>
        <taxon>Eukaryota</taxon>
        <taxon>Metazoa</taxon>
        <taxon>Chordata</taxon>
        <taxon>Craniata</taxon>
        <taxon>Vertebrata</taxon>
        <taxon>Euteleostomi</taxon>
        <taxon>Actinopterygii</taxon>
        <taxon>Neopterygii</taxon>
        <taxon>Teleostei</taxon>
        <taxon>Ostariophysi</taxon>
        <taxon>Siluriformes</taxon>
        <taxon>Bagridae</taxon>
        <taxon>Hemibagrus</taxon>
    </lineage>
</organism>